<evidence type="ECO:0000313" key="5">
    <source>
        <dbReference type="EMBL" id="QIZ70551.1"/>
    </source>
</evidence>
<feature type="domain" description="Aerobactin siderophore biosynthesis IucA/IucC N-terminal" evidence="3">
    <location>
        <begin position="149"/>
        <end position="399"/>
    </location>
</feature>
<protein>
    <submittedName>
        <fullName evidence="5">IucA/IucC family siderophore biosynthesis protein</fullName>
    </submittedName>
</protein>
<keyword evidence="6" id="KW-1185">Reference proteome</keyword>
<dbReference type="PANTHER" id="PTHR34384:SF6">
    <property type="entry name" value="STAPHYLOFERRIN B SYNTHASE"/>
    <property type="match status" value="1"/>
</dbReference>
<dbReference type="InterPro" id="IPR037455">
    <property type="entry name" value="LucA/IucC-like"/>
</dbReference>
<dbReference type="InterPro" id="IPR022770">
    <property type="entry name" value="IucA/IucC-like_C"/>
</dbReference>
<accession>A0A6H1TVG3</accession>
<dbReference type="RefSeq" id="WP_168568706.1">
    <property type="nucleotide sequence ID" value="NZ_CP051167.1"/>
</dbReference>
<dbReference type="KEGG" id="oxy:HCG48_08120"/>
<dbReference type="Proteomes" id="UP000500857">
    <property type="component" value="Chromosome"/>
</dbReference>
<dbReference type="GO" id="GO:0016881">
    <property type="term" value="F:acid-amino acid ligase activity"/>
    <property type="evidence" value="ECO:0007669"/>
    <property type="project" value="UniProtKB-ARBA"/>
</dbReference>
<comment type="similarity">
    <text evidence="2">Belongs to the IucA/IucC family.</text>
</comment>
<dbReference type="GO" id="GO:0019290">
    <property type="term" value="P:siderophore biosynthetic process"/>
    <property type="evidence" value="ECO:0007669"/>
    <property type="project" value="InterPro"/>
</dbReference>
<dbReference type="Pfam" id="PF04183">
    <property type="entry name" value="IucA_IucC"/>
    <property type="match status" value="1"/>
</dbReference>
<gene>
    <name evidence="5" type="ORF">HCG48_08120</name>
</gene>
<dbReference type="InterPro" id="IPR007310">
    <property type="entry name" value="Aerobactin_biosyn_IucA/IucC_N"/>
</dbReference>
<dbReference type="Pfam" id="PF06276">
    <property type="entry name" value="FhuF"/>
    <property type="match status" value="1"/>
</dbReference>
<evidence type="ECO:0000259" key="3">
    <source>
        <dbReference type="Pfam" id="PF04183"/>
    </source>
</evidence>
<dbReference type="PANTHER" id="PTHR34384">
    <property type="entry name" value="L-2,3-DIAMINOPROPANOATE--CITRATE LIGASE"/>
    <property type="match status" value="1"/>
</dbReference>
<reference evidence="5 6" key="1">
    <citation type="submission" date="2020-04" db="EMBL/GenBank/DDBJ databases">
        <authorList>
            <person name="Basu S."/>
            <person name="Maruthanayagam V."/>
            <person name="Chakraborty S."/>
            <person name="Pramanik A."/>
            <person name="Mukherjee J."/>
            <person name="Brink B."/>
        </authorList>
    </citation>
    <scope>NUCLEOTIDE SEQUENCE [LARGE SCALE GENOMIC DNA]</scope>
    <source>
        <strain evidence="5 6">AP17</strain>
    </source>
</reference>
<dbReference type="Gene3D" id="1.10.510.40">
    <property type="match status" value="1"/>
</dbReference>
<name>A0A6H1TVG3_9CYAN</name>
<sequence length="611" mass="70238">MKNLDTLNATLQSQRWQNVSQKLLAKMLSEFMYEEIVKPECLQQTGDRQALYKLSLPEGIAYQFEAKQRLFDSYRVKPDSIQRWDGQIWQQGSSPFQFVLDCHTAVGMTVETAGHLIKELSQTLLADAHIDRQKSEQQSEQQTDLLALDYAHLEGKMEGHPWITFNKGRIGFGYADYLAHAPENQQPVHLPWLAVSKKTAQFNAIADLDYEQAIAEELSASDLAQFKAILTAQNRNPDNYLLMPVHDWQWDNKIIPIFAEEIAKGKIVYLGKSSDLYLPQQSIRTFVNISNPHKRHVKLPLSILNTLVYRGLPGERTAIAPKVTEWITSIWKNDSFLSQKCRLILPGEVASINYEHPYFTALHGAPYQYKEMLGCLWRESVLSYCETDEKLITLAALVHIDGNGKPFVSQLIEKSGLSPQVWLDRLFNTVLPPLLHYLYRYGVVFSPHGENTILVLKDYIPHRLAMKDFVDDVNVSRHPLPELESIPADLKGILLSEPPEGLCQFIFAGLFICHHRYLSDILEEFHQYDERDFWQQVRQVILNYQRQFPELQDRFELFNLLAPKFTKLCLNRNRLITYGYADDGDRPHAAAFGKVNNALHEAISDRLNLSV</sequence>
<organism evidence="5 6">
    <name type="scientific">Oxynema aestuarii AP17</name>
    <dbReference type="NCBI Taxonomy" id="2064643"/>
    <lineage>
        <taxon>Bacteria</taxon>
        <taxon>Bacillati</taxon>
        <taxon>Cyanobacteriota</taxon>
        <taxon>Cyanophyceae</taxon>
        <taxon>Oscillatoriophycideae</taxon>
        <taxon>Oscillatoriales</taxon>
        <taxon>Oscillatoriaceae</taxon>
        <taxon>Oxynema</taxon>
        <taxon>Oxynema aestuarii</taxon>
    </lineage>
</organism>
<proteinExistence type="inferred from homology"/>
<dbReference type="Gene3D" id="6.10.250.3370">
    <property type="match status" value="1"/>
</dbReference>
<evidence type="ECO:0000256" key="1">
    <source>
        <dbReference type="ARBA" id="ARBA00004924"/>
    </source>
</evidence>
<comment type="pathway">
    <text evidence="1">Siderophore biosynthesis.</text>
</comment>
<dbReference type="EMBL" id="CP051167">
    <property type="protein sequence ID" value="QIZ70551.1"/>
    <property type="molecule type" value="Genomic_DNA"/>
</dbReference>
<evidence type="ECO:0000256" key="2">
    <source>
        <dbReference type="ARBA" id="ARBA00007832"/>
    </source>
</evidence>
<dbReference type="AlphaFoldDB" id="A0A6H1TVG3"/>
<evidence type="ECO:0000313" key="6">
    <source>
        <dbReference type="Proteomes" id="UP000500857"/>
    </source>
</evidence>
<feature type="domain" description="Aerobactin siderophore biosynthesis IucA/IucC-like C-terminal" evidence="4">
    <location>
        <begin position="422"/>
        <end position="582"/>
    </location>
</feature>
<dbReference type="Gene3D" id="3.30.310.280">
    <property type="match status" value="1"/>
</dbReference>
<evidence type="ECO:0000259" key="4">
    <source>
        <dbReference type="Pfam" id="PF06276"/>
    </source>
</evidence>